<keyword evidence="3" id="KW-0509">mRNA transport</keyword>
<keyword evidence="7" id="KW-0539">Nucleus</keyword>
<dbReference type="Pfam" id="PF18378">
    <property type="entry name" value="Nup188_C"/>
    <property type="match status" value="1"/>
</dbReference>
<evidence type="ECO:0000256" key="4">
    <source>
        <dbReference type="ARBA" id="ARBA00022927"/>
    </source>
</evidence>
<dbReference type="GO" id="GO:0006606">
    <property type="term" value="P:protein import into nucleus"/>
    <property type="evidence" value="ECO:0007669"/>
    <property type="project" value="TreeGrafter"/>
</dbReference>
<dbReference type="InterPro" id="IPR041634">
    <property type="entry name" value="Nup188_C"/>
</dbReference>
<dbReference type="GO" id="GO:0017056">
    <property type="term" value="F:structural constituent of nuclear pore"/>
    <property type="evidence" value="ECO:0007669"/>
    <property type="project" value="InterPro"/>
</dbReference>
<gene>
    <name evidence="11" type="ORF">GSTUAT00002247001</name>
</gene>
<dbReference type="Gene3D" id="1.25.10.70">
    <property type="match status" value="1"/>
</dbReference>
<evidence type="ECO:0000313" key="12">
    <source>
        <dbReference type="Proteomes" id="UP001412239"/>
    </source>
</evidence>
<comment type="subcellular location">
    <subcellularLocation>
        <location evidence="1">Nucleus</location>
        <location evidence="1">Nuclear pore complex</location>
    </subcellularLocation>
</comment>
<feature type="region of interest" description="Disordered" evidence="8">
    <location>
        <begin position="352"/>
        <end position="373"/>
    </location>
</feature>
<feature type="compositionally biased region" description="Gly residues" evidence="8">
    <location>
        <begin position="1800"/>
        <end position="1812"/>
    </location>
</feature>
<proteinExistence type="predicted"/>
<sequence length="1838" mass="201199">MAPISTDRDLLNDAIRNKARLPSWKSTFVRLTSPLEPCQPSVTALSNHLASATSINQLSRCYDPFPPPSADSKTEFEKRTAPINFTAADQPAAAPGASTEAGHVLPPIAELKEAALEFSKSLHINEVGALRIVVLEYQERPAVALLNASEKDSTTGNMFDNGSAESQLRASAMISDEETKRKVFWRRVEIYLQERRYIVKVAALMVRLAMCAEKSKNVWYHPARVFATEGINMKDGYSTEVVGSIATRWRNGKNGEGLPEWVKQRVASEGDDPAFKWELQALEESTSTFVVAWFTLMKDTQFLTERNFRSFPDNSDIVGAYKYAAALTPIVSLVVLQYPRVEKFIQEEWATPVSSESSATPPANPGPPRGLGRAPDGSFYIKNPVGIKAITQCFIETAHNSVASIPGFCWCLILYDLLSFVNERRQEMDEMDQAGQESRNPRVEFFESALAELFDGAAERGTKALGKATADNALETIVLMIEPTGGQSIGPRFWIEAEEDGRRMKNVVADLLRRALHALPLSAAVLGAVLLANEVQYKDLEGHQVFLREDSDTSDTITGWTGSPAVRFTKNEESQKFLRRAKNRFPYEPIIFLKIMKSLATVNVGTTNYLMNMDTYTQVLPQGFSDYDVDDEDSDVTRIQLTNDLVVFAPRKAGLFEEEYSSRGGIVIPAGTIGEIISTGGSRPVVAWQHEYNAFPVLGRVLEQALIGNGSGSGPSHAAVGELGGGEAVTEIIGLLTILVSCGSGSASGELSPARILEEASDLVGRSRDVVSIIFDLLEAGLQTATNSLSAGKSTDFIVAAVQFVDALVPALPGRVWPYLARSTMLERHGRGGAFYGILSAVEVVRGDYEFTINCLRLYEDLVEEAIRSSVVNMGGSRSLTVASLASSSITRSGVSAAVQRDILSAWTRVVVDVFESYYAWKYVNEEQKLEIGQRISRIFTKILSMVYGVDESSDLSSKITGILAPSAEHIITIFLSEGDNELPMEPIIRTIRVGLETPESSFHLRSLSFWVEHVVSVIKFAELCVRTRGYLGLPPSQLEKQLYNLAAPLAKLYVIHDRYRAPVLGIFESLVAASGTAQSEPPSLLGHLGADCASHFTAVLGTLDKPFDNEHLEARIWGFVSAVLSTKQQGLSILLLRGETLWQGGLNGRDKGSKKSIISVALDSLSEIDRTSSTKSLAMLEAVALAQNFWSLAMDDLGKHPKFLPAITRFVEAQTIEFLPADSKEILTEKAIRVAVAAHIAQLLAIHLHSRRPSSRDGTFFRQLIPKLKYYFDQAATISGYRASLHVNLRKNFEEKWPGLTLLKLRKTTLQRKSYGVDYFYDLSLAGKVLSFDPCWDSRADGYANEVEQANLNLSLVDSQVVRATTSTRIAKQDVLSQVLDTNEVQVLLRAWKLLSMELCDFVPLNRELEQPLVDVVEKCLQANIETGLPPPIFKTIVCERAEFAFVILRRLQQAMQGANGQFDRILELAWKAIYTSATEFRQALATADVEYYRSLLRIIYLVLHANASKPNQTTESAYMVLDILNLVVAKGFKELASAAHAHSETANPEDIALVTAILQASLKLPGISIIHDSLATHMAENGTIRAATTLYSWSERLATENKATAAHAASANDPIYGELSLLFLLELSTIPALANQLATEGILDQILTSSLTAHIARQSVNPATSPRLYAIWTRALLPLSLNLLVHIGSRIAREVHAFLSFFAPQLRATITAWKARTVVTLAAVNEAVSIVMVLAVLGRMMGLAGGGACLDGFDKAALVEEVEYLLSHRNYLKSLVAATNKEEEEMLRREEEADASGNGNGNGNGGGGSVEGGLVAKVTAGLGVLQGLLTEDEGED</sequence>
<dbReference type="GO" id="GO:0044611">
    <property type="term" value="C:nuclear pore inner ring"/>
    <property type="evidence" value="ECO:0007669"/>
    <property type="project" value="TreeGrafter"/>
</dbReference>
<keyword evidence="5" id="KW-0811">Translocation</keyword>
<evidence type="ECO:0000256" key="2">
    <source>
        <dbReference type="ARBA" id="ARBA00022448"/>
    </source>
</evidence>
<evidence type="ECO:0000256" key="8">
    <source>
        <dbReference type="SAM" id="MobiDB-lite"/>
    </source>
</evidence>
<dbReference type="GO" id="GO:0051028">
    <property type="term" value="P:mRNA transport"/>
    <property type="evidence" value="ECO:0007669"/>
    <property type="project" value="UniProtKB-KW"/>
</dbReference>
<feature type="compositionally biased region" description="Polar residues" evidence="8">
    <location>
        <begin position="352"/>
        <end position="361"/>
    </location>
</feature>
<dbReference type="InterPro" id="IPR044840">
    <property type="entry name" value="Nup188"/>
</dbReference>
<dbReference type="InterPro" id="IPR048883">
    <property type="entry name" value="Nup188_N-subdom_III"/>
</dbReference>
<reference evidence="11" key="1">
    <citation type="submission" date="2015-10" db="EMBL/GenBank/DDBJ databases">
        <authorList>
            <person name="Regsiter A."/>
            <person name="william w."/>
        </authorList>
    </citation>
    <scope>NUCLEOTIDE SEQUENCE</scope>
    <source>
        <strain evidence="11">Montdore</strain>
    </source>
</reference>
<evidence type="ECO:0000259" key="10">
    <source>
        <dbReference type="Pfam" id="PF21093"/>
    </source>
</evidence>
<keyword evidence="4" id="KW-0653">Protein transport</keyword>
<evidence type="ECO:0000256" key="3">
    <source>
        <dbReference type="ARBA" id="ARBA00022816"/>
    </source>
</evidence>
<dbReference type="PANTHER" id="PTHR31431:SF1">
    <property type="entry name" value="NUCLEOPORIN NUP188"/>
    <property type="match status" value="1"/>
</dbReference>
<accession>A0A292Q1K7</accession>
<dbReference type="EMBL" id="LN890968">
    <property type="protein sequence ID" value="CUS13722.1"/>
    <property type="molecule type" value="Genomic_DNA"/>
</dbReference>
<organism evidence="11 12">
    <name type="scientific">Tuber aestivum</name>
    <name type="common">summer truffle</name>
    <dbReference type="NCBI Taxonomy" id="59557"/>
    <lineage>
        <taxon>Eukaryota</taxon>
        <taxon>Fungi</taxon>
        <taxon>Dikarya</taxon>
        <taxon>Ascomycota</taxon>
        <taxon>Pezizomycotina</taxon>
        <taxon>Pezizomycetes</taxon>
        <taxon>Pezizales</taxon>
        <taxon>Tuberaceae</taxon>
        <taxon>Tuber</taxon>
    </lineage>
</organism>
<evidence type="ECO:0000256" key="5">
    <source>
        <dbReference type="ARBA" id="ARBA00023010"/>
    </source>
</evidence>
<evidence type="ECO:0000313" key="11">
    <source>
        <dbReference type="EMBL" id="CUS13722.1"/>
    </source>
</evidence>
<feature type="domain" description="Nucleoporin Nup188 N-terminal subdomain III" evidence="10">
    <location>
        <begin position="685"/>
        <end position="1140"/>
    </location>
</feature>
<dbReference type="GO" id="GO:0006405">
    <property type="term" value="P:RNA export from nucleus"/>
    <property type="evidence" value="ECO:0007669"/>
    <property type="project" value="TreeGrafter"/>
</dbReference>
<name>A0A292Q1K7_9PEZI</name>
<evidence type="ECO:0000259" key="9">
    <source>
        <dbReference type="Pfam" id="PF18378"/>
    </source>
</evidence>
<evidence type="ECO:0000256" key="1">
    <source>
        <dbReference type="ARBA" id="ARBA00004567"/>
    </source>
</evidence>
<keyword evidence="2" id="KW-0813">Transport</keyword>
<evidence type="ECO:0000256" key="6">
    <source>
        <dbReference type="ARBA" id="ARBA00023132"/>
    </source>
</evidence>
<feature type="domain" description="Nuclear pore protein Nup188 C-terminal" evidence="9">
    <location>
        <begin position="1467"/>
        <end position="1799"/>
    </location>
</feature>
<protein>
    <submittedName>
        <fullName evidence="11">Uncharacterized protein</fullName>
    </submittedName>
</protein>
<feature type="region of interest" description="Disordered" evidence="8">
    <location>
        <begin position="1785"/>
        <end position="1812"/>
    </location>
</feature>
<keyword evidence="6" id="KW-0906">Nuclear pore complex</keyword>
<dbReference type="Pfam" id="PF21093">
    <property type="entry name" value="Nup188_N-subdom_III"/>
    <property type="match status" value="1"/>
</dbReference>
<dbReference type="Proteomes" id="UP001412239">
    <property type="component" value="Unassembled WGS sequence"/>
</dbReference>
<keyword evidence="12" id="KW-1185">Reference proteome</keyword>
<dbReference type="PANTHER" id="PTHR31431">
    <property type="entry name" value="NUCLEOPORIN NUP188 HOMOLOG"/>
    <property type="match status" value="1"/>
</dbReference>
<evidence type="ECO:0000256" key="7">
    <source>
        <dbReference type="ARBA" id="ARBA00023242"/>
    </source>
</evidence>